<dbReference type="InterPro" id="IPR029044">
    <property type="entry name" value="Nucleotide-diphossugar_trans"/>
</dbReference>
<feature type="non-terminal residue" evidence="2">
    <location>
        <position position="248"/>
    </location>
</feature>
<feature type="domain" description="Glycosyltransferase 2-like" evidence="1">
    <location>
        <begin position="7"/>
        <end position="171"/>
    </location>
</feature>
<dbReference type="PANTHER" id="PTHR10859:SF91">
    <property type="entry name" value="DOLICHYL-PHOSPHATE BETA-GLUCOSYLTRANSFERASE"/>
    <property type="match status" value="1"/>
</dbReference>
<reference evidence="2 3" key="1">
    <citation type="journal article" date="2016" name="Nat. Commun.">
        <title>Thousands of microbial genomes shed light on interconnected biogeochemical processes in an aquifer system.</title>
        <authorList>
            <person name="Anantharaman K."/>
            <person name="Brown C.T."/>
            <person name="Hug L.A."/>
            <person name="Sharon I."/>
            <person name="Castelle C.J."/>
            <person name="Probst A.J."/>
            <person name="Thomas B.C."/>
            <person name="Singh A."/>
            <person name="Wilkins M.J."/>
            <person name="Karaoz U."/>
            <person name="Brodie E.L."/>
            <person name="Williams K.H."/>
            <person name="Hubbard S.S."/>
            <person name="Banfield J.F."/>
        </authorList>
    </citation>
    <scope>NUCLEOTIDE SEQUENCE [LARGE SCALE GENOMIC DNA]</scope>
</reference>
<dbReference type="Proteomes" id="UP000178017">
    <property type="component" value="Unassembled WGS sequence"/>
</dbReference>
<gene>
    <name evidence="2" type="ORF">A3B49_01620</name>
</gene>
<organism evidence="2 3">
    <name type="scientific">Candidatus Daviesbacteria bacterium RIFCSPLOWO2_01_FULL_40_24</name>
    <dbReference type="NCBI Taxonomy" id="1797787"/>
    <lineage>
        <taxon>Bacteria</taxon>
        <taxon>Candidatus Daviesiibacteriota</taxon>
    </lineage>
</organism>
<dbReference type="InterPro" id="IPR001173">
    <property type="entry name" value="Glyco_trans_2-like"/>
</dbReference>
<name>A0A1F5MK86_9BACT</name>
<dbReference type="AlphaFoldDB" id="A0A1F5MK86"/>
<dbReference type="Gene3D" id="3.90.550.10">
    <property type="entry name" value="Spore Coat Polysaccharide Biosynthesis Protein SpsA, Chain A"/>
    <property type="match status" value="1"/>
</dbReference>
<accession>A0A1F5MK86</accession>
<dbReference type="PANTHER" id="PTHR10859">
    <property type="entry name" value="GLYCOSYL TRANSFERASE"/>
    <property type="match status" value="1"/>
</dbReference>
<proteinExistence type="predicted"/>
<dbReference type="GO" id="GO:0006487">
    <property type="term" value="P:protein N-linked glycosylation"/>
    <property type="evidence" value="ECO:0007669"/>
    <property type="project" value="TreeGrafter"/>
</dbReference>
<protein>
    <recommendedName>
        <fullName evidence="1">Glycosyltransferase 2-like domain-containing protein</fullName>
    </recommendedName>
</protein>
<comment type="caution">
    <text evidence="2">The sequence shown here is derived from an EMBL/GenBank/DDBJ whole genome shotgun (WGS) entry which is preliminary data.</text>
</comment>
<evidence type="ECO:0000313" key="3">
    <source>
        <dbReference type="Proteomes" id="UP000178017"/>
    </source>
</evidence>
<dbReference type="Pfam" id="PF00535">
    <property type="entry name" value="Glycos_transf_2"/>
    <property type="match status" value="1"/>
</dbReference>
<evidence type="ECO:0000259" key="1">
    <source>
        <dbReference type="Pfam" id="PF00535"/>
    </source>
</evidence>
<dbReference type="EMBL" id="MFDO01000006">
    <property type="protein sequence ID" value="OGE65796.1"/>
    <property type="molecule type" value="Genomic_DNA"/>
</dbReference>
<dbReference type="SUPFAM" id="SSF53448">
    <property type="entry name" value="Nucleotide-diphospho-sugar transferases"/>
    <property type="match status" value="1"/>
</dbReference>
<sequence length="248" mass="27743">MSNIKLSVIIPAYNESVNLKNGALSQVWEYLKGVEYPYEVLIVDDGSKDNTVSVARQQVKTMRGFQVVENPHGGKALTVISGMQKASGEIVVFTDMDQATPINQIEKLFPQFIEGHDIVIGSRHGRRGAPLIRKISAWGFATLRNILLGLPFADTQCGFKAFNQKAVSEVFPKMEEIWREKVSSGAAVNAGFDVEMLFLAKQRGLKIVEVPVEWHYVGTERVQLVKDAYEAIKDMIRIRLNQLSGKYN</sequence>
<evidence type="ECO:0000313" key="2">
    <source>
        <dbReference type="EMBL" id="OGE65796.1"/>
    </source>
</evidence>